<dbReference type="AlphaFoldDB" id="A0A453C1U6"/>
<dbReference type="InterPro" id="IPR031052">
    <property type="entry name" value="FHY3/FAR1"/>
</dbReference>
<dbReference type="Pfam" id="PF04434">
    <property type="entry name" value="SWIM"/>
    <property type="match status" value="1"/>
</dbReference>
<reference evidence="9" key="1">
    <citation type="journal article" date="2014" name="Science">
        <title>Ancient hybridizations among the ancestral genomes of bread wheat.</title>
        <authorList>
            <consortium name="International Wheat Genome Sequencing Consortium,"/>
            <person name="Marcussen T."/>
            <person name="Sandve S.R."/>
            <person name="Heier L."/>
            <person name="Spannagl M."/>
            <person name="Pfeifer M."/>
            <person name="Jakobsen K.S."/>
            <person name="Wulff B.B."/>
            <person name="Steuernagel B."/>
            <person name="Mayer K.F."/>
            <person name="Olsen O.A."/>
        </authorList>
    </citation>
    <scope>NUCLEOTIDE SEQUENCE [LARGE SCALE GENOMIC DNA]</scope>
    <source>
        <strain evidence="9">cv. AL8/78</strain>
    </source>
</reference>
<comment type="similarity">
    <text evidence="1 6">Belongs to the FHY3/FAR1 family.</text>
</comment>
<dbReference type="InterPro" id="IPR007527">
    <property type="entry name" value="Znf_SWIM"/>
</dbReference>
<dbReference type="Pfam" id="PF10551">
    <property type="entry name" value="MULE"/>
    <property type="match status" value="1"/>
</dbReference>
<evidence type="ECO:0000259" key="7">
    <source>
        <dbReference type="PROSITE" id="PS50966"/>
    </source>
</evidence>
<keyword evidence="3 5" id="KW-0863">Zinc-finger</keyword>
<dbReference type="Gramene" id="AET2Gv20703000.1">
    <property type="protein sequence ID" value="AET2Gv20703000.1"/>
    <property type="gene ID" value="AET2Gv20703000"/>
</dbReference>
<dbReference type="Proteomes" id="UP000015105">
    <property type="component" value="Chromosome 2D"/>
</dbReference>
<evidence type="ECO:0000313" key="9">
    <source>
        <dbReference type="Proteomes" id="UP000015105"/>
    </source>
</evidence>
<dbReference type="PROSITE" id="PS50966">
    <property type="entry name" value="ZF_SWIM"/>
    <property type="match status" value="1"/>
</dbReference>
<reference evidence="8" key="5">
    <citation type="journal article" date="2021" name="G3 (Bethesda)">
        <title>Aegilops tauschii genome assembly Aet v5.0 features greater sequence contiguity and improved annotation.</title>
        <authorList>
            <person name="Wang L."/>
            <person name="Zhu T."/>
            <person name="Rodriguez J.C."/>
            <person name="Deal K.R."/>
            <person name="Dubcovsky J."/>
            <person name="McGuire P.E."/>
            <person name="Lux T."/>
            <person name="Spannagl M."/>
            <person name="Mayer K.F.X."/>
            <person name="Baldrich P."/>
            <person name="Meyers B.C."/>
            <person name="Huo N."/>
            <person name="Gu Y.Q."/>
            <person name="Zhou H."/>
            <person name="Devos K.M."/>
            <person name="Bennetzen J.L."/>
            <person name="Unver T."/>
            <person name="Budak H."/>
            <person name="Gulick P.J."/>
            <person name="Galiba G."/>
            <person name="Kalapos B."/>
            <person name="Nelson D.R."/>
            <person name="Li P."/>
            <person name="You F.M."/>
            <person name="Luo M.C."/>
            <person name="Dvorak J."/>
        </authorList>
    </citation>
    <scope>NUCLEOTIDE SEQUENCE [LARGE SCALE GENOMIC DNA]</scope>
    <source>
        <strain evidence="8">cv. AL8/78</strain>
    </source>
</reference>
<keyword evidence="9" id="KW-1185">Reference proteome</keyword>
<keyword evidence="6" id="KW-0539">Nucleus</keyword>
<dbReference type="GO" id="GO:0008270">
    <property type="term" value="F:zinc ion binding"/>
    <property type="evidence" value="ECO:0007669"/>
    <property type="project" value="UniProtKB-UniRule"/>
</dbReference>
<dbReference type="PANTHER" id="PTHR31669:SF184">
    <property type="entry name" value="PROTEIN FAR1-RELATED SEQUENCE 11"/>
    <property type="match status" value="1"/>
</dbReference>
<reference evidence="8" key="4">
    <citation type="submission" date="2019-03" db="UniProtKB">
        <authorList>
            <consortium name="EnsemblPlants"/>
        </authorList>
    </citation>
    <scope>IDENTIFICATION</scope>
</reference>
<evidence type="ECO:0000256" key="1">
    <source>
        <dbReference type="ARBA" id="ARBA00005889"/>
    </source>
</evidence>
<evidence type="ECO:0000256" key="5">
    <source>
        <dbReference type="PROSITE-ProRule" id="PRU00325"/>
    </source>
</evidence>
<comment type="function">
    <text evidence="6">Putative transcription activator involved in regulating light control of development.</text>
</comment>
<feature type="domain" description="SWIM-type" evidence="7">
    <location>
        <begin position="281"/>
        <end position="317"/>
    </location>
</feature>
<evidence type="ECO:0000256" key="4">
    <source>
        <dbReference type="ARBA" id="ARBA00022833"/>
    </source>
</evidence>
<dbReference type="InterPro" id="IPR006564">
    <property type="entry name" value="Znf_PMZ"/>
</dbReference>
<dbReference type="EnsemblPlants" id="AET2Gv20703000.1">
    <property type="protein sequence ID" value="AET2Gv20703000.1"/>
    <property type="gene ID" value="AET2Gv20703000"/>
</dbReference>
<sequence>MLRRRIPISSMTSPKTPTTALRISPGRTHHRSSLTSCALLREGNLQSFIWALQVFLNFMNRKAPQTVLTDQNMHLKEAVQKELPNTKHALSIGLIASRFPSWFNAVLGRHYNDWENEFYRLHNMESTMDFDLGWSDMVSCYGLHGNRHIASLFASRKLWASPYLRGHFLAGLAALPGISKIKDFIQRLLSAQTCLSRLIEQVAVVVDYKDQAGEQQIAQQNSENTILKTAAPVEGHAAAVFTPYAFYELQDELVEAAHYAYFHLEGNAFLVRHHTKTDGGCNVTWNQKEELISCSCQMFESSGILCRHALRVLTTLNYFQIPDHYLPVRWHRTQPQPSKSLIGGPDHGRSYERVKALQSMVSVLVSEAGKSEERMDLATQEVSVLLSRIRQQPVVPNVSENR</sequence>
<name>A0A453C1U6_AEGTS</name>
<dbReference type="InterPro" id="IPR018289">
    <property type="entry name" value="MULE_transposase_dom"/>
</dbReference>
<keyword evidence="4 6" id="KW-0862">Zinc</keyword>
<evidence type="ECO:0000256" key="2">
    <source>
        <dbReference type="ARBA" id="ARBA00022723"/>
    </source>
</evidence>
<evidence type="ECO:0000256" key="3">
    <source>
        <dbReference type="ARBA" id="ARBA00022771"/>
    </source>
</evidence>
<dbReference type="GO" id="GO:0005634">
    <property type="term" value="C:nucleus"/>
    <property type="evidence" value="ECO:0007669"/>
    <property type="project" value="UniProtKB-SubCell"/>
</dbReference>
<protein>
    <recommendedName>
        <fullName evidence="6">Protein FAR1-RELATED SEQUENCE</fullName>
    </recommendedName>
</protein>
<reference evidence="8" key="3">
    <citation type="journal article" date="2017" name="Nature">
        <title>Genome sequence of the progenitor of the wheat D genome Aegilops tauschii.</title>
        <authorList>
            <person name="Luo M.C."/>
            <person name="Gu Y.Q."/>
            <person name="Puiu D."/>
            <person name="Wang H."/>
            <person name="Twardziok S.O."/>
            <person name="Deal K.R."/>
            <person name="Huo N."/>
            <person name="Zhu T."/>
            <person name="Wang L."/>
            <person name="Wang Y."/>
            <person name="McGuire P.E."/>
            <person name="Liu S."/>
            <person name="Long H."/>
            <person name="Ramasamy R.K."/>
            <person name="Rodriguez J.C."/>
            <person name="Van S.L."/>
            <person name="Yuan L."/>
            <person name="Wang Z."/>
            <person name="Xia Z."/>
            <person name="Xiao L."/>
            <person name="Anderson O.D."/>
            <person name="Ouyang S."/>
            <person name="Liang Y."/>
            <person name="Zimin A.V."/>
            <person name="Pertea G."/>
            <person name="Qi P."/>
            <person name="Bennetzen J.L."/>
            <person name="Dai X."/>
            <person name="Dawson M.W."/>
            <person name="Muller H.G."/>
            <person name="Kugler K."/>
            <person name="Rivarola-Duarte L."/>
            <person name="Spannagl M."/>
            <person name="Mayer K.F.X."/>
            <person name="Lu F.H."/>
            <person name="Bevan M.W."/>
            <person name="Leroy P."/>
            <person name="Li P."/>
            <person name="You F.M."/>
            <person name="Sun Q."/>
            <person name="Liu Z."/>
            <person name="Lyons E."/>
            <person name="Wicker T."/>
            <person name="Salzberg S.L."/>
            <person name="Devos K.M."/>
            <person name="Dvorak J."/>
        </authorList>
    </citation>
    <scope>NUCLEOTIDE SEQUENCE [LARGE SCALE GENOMIC DNA]</scope>
    <source>
        <strain evidence="8">cv. AL8/78</strain>
    </source>
</reference>
<reference evidence="9" key="2">
    <citation type="journal article" date="2017" name="Nat. Plants">
        <title>The Aegilops tauschii genome reveals multiple impacts of transposons.</title>
        <authorList>
            <person name="Zhao G."/>
            <person name="Zou C."/>
            <person name="Li K."/>
            <person name="Wang K."/>
            <person name="Li T."/>
            <person name="Gao L."/>
            <person name="Zhang X."/>
            <person name="Wang H."/>
            <person name="Yang Z."/>
            <person name="Liu X."/>
            <person name="Jiang W."/>
            <person name="Mao L."/>
            <person name="Kong X."/>
            <person name="Jiao Y."/>
            <person name="Jia J."/>
        </authorList>
    </citation>
    <scope>NUCLEOTIDE SEQUENCE [LARGE SCALE GENOMIC DNA]</scope>
    <source>
        <strain evidence="9">cv. AL8/78</strain>
    </source>
</reference>
<dbReference type="PANTHER" id="PTHR31669">
    <property type="entry name" value="PROTEIN FAR1-RELATED SEQUENCE 10-RELATED"/>
    <property type="match status" value="1"/>
</dbReference>
<proteinExistence type="inferred from homology"/>
<evidence type="ECO:0000313" key="8">
    <source>
        <dbReference type="EnsemblPlants" id="AET2Gv20703000.1"/>
    </source>
</evidence>
<dbReference type="SMART" id="SM00575">
    <property type="entry name" value="ZnF_PMZ"/>
    <property type="match status" value="1"/>
</dbReference>
<accession>A0A453C1U6</accession>
<dbReference type="GO" id="GO:0006355">
    <property type="term" value="P:regulation of DNA-templated transcription"/>
    <property type="evidence" value="ECO:0007669"/>
    <property type="project" value="UniProtKB-UniRule"/>
</dbReference>
<comment type="subcellular location">
    <subcellularLocation>
        <location evidence="6">Nucleus</location>
    </subcellularLocation>
</comment>
<keyword evidence="2 6" id="KW-0479">Metal-binding</keyword>
<evidence type="ECO:0000256" key="6">
    <source>
        <dbReference type="RuleBase" id="RU367018"/>
    </source>
</evidence>
<organism evidence="8 9">
    <name type="scientific">Aegilops tauschii subsp. strangulata</name>
    <name type="common">Goatgrass</name>
    <dbReference type="NCBI Taxonomy" id="200361"/>
    <lineage>
        <taxon>Eukaryota</taxon>
        <taxon>Viridiplantae</taxon>
        <taxon>Streptophyta</taxon>
        <taxon>Embryophyta</taxon>
        <taxon>Tracheophyta</taxon>
        <taxon>Spermatophyta</taxon>
        <taxon>Magnoliopsida</taxon>
        <taxon>Liliopsida</taxon>
        <taxon>Poales</taxon>
        <taxon>Poaceae</taxon>
        <taxon>BOP clade</taxon>
        <taxon>Pooideae</taxon>
        <taxon>Triticodae</taxon>
        <taxon>Triticeae</taxon>
        <taxon>Triticinae</taxon>
        <taxon>Aegilops</taxon>
    </lineage>
</organism>